<dbReference type="PROSITE" id="PS51257">
    <property type="entry name" value="PROKAR_LIPOPROTEIN"/>
    <property type="match status" value="1"/>
</dbReference>
<feature type="signal peptide" evidence="1">
    <location>
        <begin position="1"/>
        <end position="24"/>
    </location>
</feature>
<evidence type="ECO:0000256" key="1">
    <source>
        <dbReference type="SAM" id="SignalP"/>
    </source>
</evidence>
<dbReference type="EMBL" id="BMAQ01000003">
    <property type="protein sequence ID" value="GFR37103.1"/>
    <property type="molecule type" value="Genomic_DNA"/>
</dbReference>
<keyword evidence="3" id="KW-1185">Reference proteome</keyword>
<dbReference type="Proteomes" id="UP000654993">
    <property type="component" value="Unassembled WGS sequence"/>
</dbReference>
<protein>
    <recommendedName>
        <fullName evidence="4">Lipoprotein LpqB beta-propeller domain-containing protein</fullName>
    </recommendedName>
</protein>
<accession>A0A916VET2</accession>
<reference evidence="2" key="1">
    <citation type="submission" date="2020-08" db="EMBL/GenBank/DDBJ databases">
        <authorList>
            <person name="Uke A."/>
            <person name="Chhe C."/>
            <person name="Baramee S."/>
            <person name="Kosugi A."/>
        </authorList>
    </citation>
    <scope>NUCLEOTIDE SEQUENCE</scope>
    <source>
        <strain evidence="2">DA-C8</strain>
    </source>
</reference>
<organism evidence="2 3">
    <name type="scientific">Insulibacter thermoxylanivorax</name>
    <dbReference type="NCBI Taxonomy" id="2749268"/>
    <lineage>
        <taxon>Bacteria</taxon>
        <taxon>Bacillati</taxon>
        <taxon>Bacillota</taxon>
        <taxon>Bacilli</taxon>
        <taxon>Bacillales</taxon>
        <taxon>Paenibacillaceae</taxon>
        <taxon>Insulibacter</taxon>
    </lineage>
</organism>
<gene>
    <name evidence="2" type="ORF">PRECH8_03990</name>
</gene>
<dbReference type="RefSeq" id="WP_200965397.1">
    <property type="nucleotide sequence ID" value="NZ_BMAQ01000003.1"/>
</dbReference>
<reference evidence="2" key="2">
    <citation type="journal article" date="2021" name="Data Brief">
        <title>Draft genome sequence data of the facultative, thermophilic, xylanolytic bacterium Paenibacillus sp. strain DA-C8.</title>
        <authorList>
            <person name="Chhe C."/>
            <person name="Uke A."/>
            <person name="Baramee S."/>
            <person name="Ungkulpasvich U."/>
            <person name="Tachaapaikoon C."/>
            <person name="Pason P."/>
            <person name="Waeonukul R."/>
            <person name="Ratanakhanokchai K."/>
            <person name="Kosugi A."/>
        </authorList>
    </citation>
    <scope>NUCLEOTIDE SEQUENCE</scope>
    <source>
        <strain evidence="2">DA-C8</strain>
    </source>
</reference>
<dbReference type="AlphaFoldDB" id="A0A916VET2"/>
<evidence type="ECO:0000313" key="2">
    <source>
        <dbReference type="EMBL" id="GFR37103.1"/>
    </source>
</evidence>
<comment type="caution">
    <text evidence="2">The sequence shown here is derived from an EMBL/GenBank/DDBJ whole genome shotgun (WGS) entry which is preliminary data.</text>
</comment>
<sequence length="562" mass="63824">MKLWRRIFIFMTVLVLTWSLTACRQDDEPNEQTPPKAETGEQIKLSDALIELSIWQQEDAAAEEIVTYEGAWPQRSFTFAVHDPEVAFKLRLRDGISLGTAELAEAVAVTGAEVRISEGEDSQSFLVTLTEIQDRAEIKLDDLEPFRLRTRQDHLMFVLNQSELRVPYSLLIHGESDGRSHVFVSESEDSIVLRFTEPMRPVEHPGTEWLSETQLKVDIAETAGTLPLDKYYSEDGNFVARKYHSLIIHQIPSRSWFDAASGGSVGWSGRDAYYDALLFSPDGSKYAALVQISEDTDGAGGHYGIVIEQRRQSPMVLEHAIHYRQNSSYIPVEWLDQQTLLYLSGFQVWAFDVESGLARQLTVEDEHQAVAFQYDQRSDRLFVLTQSPISRDGREYWQGSMSIYRGNLELAERIETISDPWPSTENNILPLRISVQSSGYYLTTYREGRIVTQYFANGEETEAPGQLIGTTDQGAYLLETSEGDEVMRVLWWPRGGSAVPVKPLADSSYIMFGGDLFARRAGVADTYYGYNPGRDEWIEWSPNAGRDSWIPHQRTAYYRVTD</sequence>
<proteinExistence type="predicted"/>
<feature type="chain" id="PRO_5037643726" description="Lipoprotein LpqB beta-propeller domain-containing protein" evidence="1">
    <location>
        <begin position="25"/>
        <end position="562"/>
    </location>
</feature>
<name>A0A916VET2_9BACL</name>
<evidence type="ECO:0008006" key="4">
    <source>
        <dbReference type="Google" id="ProtNLM"/>
    </source>
</evidence>
<evidence type="ECO:0000313" key="3">
    <source>
        <dbReference type="Proteomes" id="UP000654993"/>
    </source>
</evidence>
<keyword evidence="1" id="KW-0732">Signal</keyword>